<keyword evidence="3" id="KW-1185">Reference proteome</keyword>
<dbReference type="RefSeq" id="WP_037546786.1">
    <property type="nucleotide sequence ID" value="NZ_JNUP01000048.1"/>
</dbReference>
<proteinExistence type="predicted"/>
<dbReference type="PANTHER" id="PTHR12110:SF21">
    <property type="entry name" value="XYLOSE ISOMERASE-LIKE TIM BARREL DOMAIN-CONTAINING PROTEIN"/>
    <property type="match status" value="1"/>
</dbReference>
<dbReference type="Gene3D" id="3.20.20.150">
    <property type="entry name" value="Divalent-metal-dependent TIM barrel enzymes"/>
    <property type="match status" value="1"/>
</dbReference>
<dbReference type="InterPro" id="IPR050312">
    <property type="entry name" value="IolE/XylAMocC-like"/>
</dbReference>
<dbReference type="Proteomes" id="UP000029692">
    <property type="component" value="Unassembled WGS sequence"/>
</dbReference>
<name>A0A098QZ37_9SPIO</name>
<accession>A0A098QZ37</accession>
<gene>
    <name evidence="2" type="ORF">DC28_05965</name>
</gene>
<dbReference type="PANTHER" id="PTHR12110">
    <property type="entry name" value="HYDROXYPYRUVATE ISOMERASE"/>
    <property type="match status" value="1"/>
</dbReference>
<dbReference type="InterPro" id="IPR013022">
    <property type="entry name" value="Xyl_isomerase-like_TIM-brl"/>
</dbReference>
<dbReference type="OrthoDB" id="9814946at2"/>
<evidence type="ECO:0000259" key="1">
    <source>
        <dbReference type="Pfam" id="PF01261"/>
    </source>
</evidence>
<dbReference type="EMBL" id="JNUP01000048">
    <property type="protein sequence ID" value="KGE72781.1"/>
    <property type="molecule type" value="Genomic_DNA"/>
</dbReference>
<dbReference type="SUPFAM" id="SSF51658">
    <property type="entry name" value="Xylose isomerase-like"/>
    <property type="match status" value="1"/>
</dbReference>
<organism evidence="2 3">
    <name type="scientific">Spirochaeta lutea</name>
    <dbReference type="NCBI Taxonomy" id="1480694"/>
    <lineage>
        <taxon>Bacteria</taxon>
        <taxon>Pseudomonadati</taxon>
        <taxon>Spirochaetota</taxon>
        <taxon>Spirochaetia</taxon>
        <taxon>Spirochaetales</taxon>
        <taxon>Spirochaetaceae</taxon>
        <taxon>Spirochaeta</taxon>
    </lineage>
</organism>
<dbReference type="eggNOG" id="COG1082">
    <property type="taxonomic scope" value="Bacteria"/>
</dbReference>
<feature type="domain" description="Xylose isomerase-like TIM barrel" evidence="1">
    <location>
        <begin position="23"/>
        <end position="274"/>
    </location>
</feature>
<comment type="caution">
    <text evidence="2">The sequence shown here is derived from an EMBL/GenBank/DDBJ whole genome shotgun (WGS) entry which is preliminary data.</text>
</comment>
<dbReference type="InterPro" id="IPR036237">
    <property type="entry name" value="Xyl_isomerase-like_sf"/>
</dbReference>
<evidence type="ECO:0000313" key="2">
    <source>
        <dbReference type="EMBL" id="KGE72781.1"/>
    </source>
</evidence>
<evidence type="ECO:0000313" key="3">
    <source>
        <dbReference type="Proteomes" id="UP000029692"/>
    </source>
</evidence>
<dbReference type="STRING" id="1480694.DC28_05965"/>
<dbReference type="AlphaFoldDB" id="A0A098QZ37"/>
<dbReference type="PROSITE" id="PS51257">
    <property type="entry name" value="PROKAR_LIPOPROTEIN"/>
    <property type="match status" value="1"/>
</dbReference>
<sequence>MITIGMRAHDLGTMNLAQLSSALHASGVGCIQLALSKALADFPYRPGTLSPGFAQTVRSALAARGVSIAVLGSYVNLIHPDPETRNQHLQRFAEHLQFSRDFGCSIVGTETGHKSSDGSPHPATQSAESFAELLSSAEFLAARAAQAGVFAALEPVADKHPLSTIERTAKLLTTLDHPNLKIIFDPVNLIPSQGIGDQTDFLTSAFQAFGEQMVCIHAKDFRIHRGQKIGTLPAGTGELDYPLLMKLIKTHKPGIHVLLENTSPESLPQAKAFLESFS</sequence>
<protein>
    <recommendedName>
        <fullName evidence="1">Xylose isomerase-like TIM barrel domain-containing protein</fullName>
    </recommendedName>
</protein>
<dbReference type="Pfam" id="PF01261">
    <property type="entry name" value="AP_endonuc_2"/>
    <property type="match status" value="1"/>
</dbReference>
<reference evidence="2 3" key="1">
    <citation type="submission" date="2014-05" db="EMBL/GenBank/DDBJ databases">
        <title>De novo Genome Sequence of Spirocheata sp.</title>
        <authorList>
            <person name="Shivani Y."/>
            <person name="Subhash Y."/>
            <person name="Tushar L."/>
            <person name="Sasikala C."/>
            <person name="Ramana C.V."/>
        </authorList>
    </citation>
    <scope>NUCLEOTIDE SEQUENCE [LARGE SCALE GENOMIC DNA]</scope>
    <source>
        <strain evidence="2 3">JC230</strain>
    </source>
</reference>